<evidence type="ECO:0000313" key="2">
    <source>
        <dbReference type="Proteomes" id="UP000805193"/>
    </source>
</evidence>
<protein>
    <submittedName>
        <fullName evidence="1">Uncharacterized protein</fullName>
    </submittedName>
</protein>
<gene>
    <name evidence="1" type="ORF">HPB47_010476</name>
</gene>
<keyword evidence="2" id="KW-1185">Reference proteome</keyword>
<comment type="caution">
    <text evidence="1">The sequence shown here is derived from an EMBL/GenBank/DDBJ whole genome shotgun (WGS) entry which is preliminary data.</text>
</comment>
<sequence>MATTATDMGVAPRQGRGTFEEFPTPRANSFCEGDRAPDGQQSGGRHHGERKVCGGTGACDEGAEGTGRNERICGGGWGWAGGEPLSSSGEGGRGERVGGGVSVGGF</sequence>
<proteinExistence type="predicted"/>
<name>A0AC60NZ10_IXOPE</name>
<evidence type="ECO:0000313" key="1">
    <source>
        <dbReference type="EMBL" id="KAG0412389.1"/>
    </source>
</evidence>
<dbReference type="EMBL" id="JABSTQ010011352">
    <property type="protein sequence ID" value="KAG0412389.1"/>
    <property type="molecule type" value="Genomic_DNA"/>
</dbReference>
<dbReference type="Proteomes" id="UP000805193">
    <property type="component" value="Unassembled WGS sequence"/>
</dbReference>
<accession>A0AC60NZ10</accession>
<organism evidence="1 2">
    <name type="scientific">Ixodes persulcatus</name>
    <name type="common">Taiga tick</name>
    <dbReference type="NCBI Taxonomy" id="34615"/>
    <lineage>
        <taxon>Eukaryota</taxon>
        <taxon>Metazoa</taxon>
        <taxon>Ecdysozoa</taxon>
        <taxon>Arthropoda</taxon>
        <taxon>Chelicerata</taxon>
        <taxon>Arachnida</taxon>
        <taxon>Acari</taxon>
        <taxon>Parasitiformes</taxon>
        <taxon>Ixodida</taxon>
        <taxon>Ixodoidea</taxon>
        <taxon>Ixodidae</taxon>
        <taxon>Ixodinae</taxon>
        <taxon>Ixodes</taxon>
    </lineage>
</organism>
<reference evidence="1 2" key="1">
    <citation type="journal article" date="2020" name="Cell">
        <title>Large-Scale Comparative Analyses of Tick Genomes Elucidate Their Genetic Diversity and Vector Capacities.</title>
        <authorList>
            <consortium name="Tick Genome and Microbiome Consortium (TIGMIC)"/>
            <person name="Jia N."/>
            <person name="Wang J."/>
            <person name="Shi W."/>
            <person name="Du L."/>
            <person name="Sun Y."/>
            <person name="Zhan W."/>
            <person name="Jiang J.F."/>
            <person name="Wang Q."/>
            <person name="Zhang B."/>
            <person name="Ji P."/>
            <person name="Bell-Sakyi L."/>
            <person name="Cui X.M."/>
            <person name="Yuan T.T."/>
            <person name="Jiang B.G."/>
            <person name="Yang W.F."/>
            <person name="Lam T.T."/>
            <person name="Chang Q.C."/>
            <person name="Ding S.J."/>
            <person name="Wang X.J."/>
            <person name="Zhu J.G."/>
            <person name="Ruan X.D."/>
            <person name="Zhao L."/>
            <person name="Wei J.T."/>
            <person name="Ye R.Z."/>
            <person name="Que T.C."/>
            <person name="Du C.H."/>
            <person name="Zhou Y.H."/>
            <person name="Cheng J.X."/>
            <person name="Dai P.F."/>
            <person name="Guo W.B."/>
            <person name="Han X.H."/>
            <person name="Huang E.J."/>
            <person name="Li L.F."/>
            <person name="Wei W."/>
            <person name="Gao Y.C."/>
            <person name="Liu J.Z."/>
            <person name="Shao H.Z."/>
            <person name="Wang X."/>
            <person name="Wang C.C."/>
            <person name="Yang T.C."/>
            <person name="Huo Q.B."/>
            <person name="Li W."/>
            <person name="Chen H.Y."/>
            <person name="Chen S.E."/>
            <person name="Zhou L.G."/>
            <person name="Ni X.B."/>
            <person name="Tian J.H."/>
            <person name="Sheng Y."/>
            <person name="Liu T."/>
            <person name="Pan Y.S."/>
            <person name="Xia L.Y."/>
            <person name="Li J."/>
            <person name="Zhao F."/>
            <person name="Cao W.C."/>
        </authorList>
    </citation>
    <scope>NUCLEOTIDE SEQUENCE [LARGE SCALE GENOMIC DNA]</scope>
    <source>
        <strain evidence="1">Iper-2018</strain>
    </source>
</reference>